<dbReference type="EMBL" id="CP014135">
    <property type="protein sequence ID" value="AMB85351.1"/>
    <property type="molecule type" value="Genomic_DNA"/>
</dbReference>
<reference evidence="1 2" key="1">
    <citation type="submission" date="2016-01" db="EMBL/GenBank/DDBJ databases">
        <authorList>
            <person name="McClelland M."/>
            <person name="Jain A."/>
            <person name="Saraogi P."/>
            <person name="Mendelson R."/>
            <person name="Westerman R."/>
            <person name="SanMiguel P."/>
            <person name="Csonka L."/>
        </authorList>
    </citation>
    <scope>NUCLEOTIDE SEQUENCE [LARGE SCALE GENOMIC DNA]</scope>
    <source>
        <strain evidence="1 2">NCPPB 2472</strain>
    </source>
</reference>
<evidence type="ECO:0000313" key="1">
    <source>
        <dbReference type="EMBL" id="AMB85351.1"/>
    </source>
</evidence>
<dbReference type="Pfam" id="PF07849">
    <property type="entry name" value="DUF1641"/>
    <property type="match status" value="1"/>
</dbReference>
<dbReference type="STRING" id="46677.AWM79_08555"/>
<evidence type="ECO:0008006" key="3">
    <source>
        <dbReference type="Google" id="ProtNLM"/>
    </source>
</evidence>
<dbReference type="KEGG" id="pagb:AWM79_08555"/>
<organism evidence="1 2">
    <name type="scientific">Pseudomonas agarici</name>
    <dbReference type="NCBI Taxonomy" id="46677"/>
    <lineage>
        <taxon>Bacteria</taxon>
        <taxon>Pseudomonadati</taxon>
        <taxon>Pseudomonadota</taxon>
        <taxon>Gammaproteobacteria</taxon>
        <taxon>Pseudomonadales</taxon>
        <taxon>Pseudomonadaceae</taxon>
        <taxon>Pseudomonas</taxon>
    </lineage>
</organism>
<accession>A0A0X1SZU0</accession>
<dbReference type="Proteomes" id="UP000063229">
    <property type="component" value="Chromosome"/>
</dbReference>
<protein>
    <recommendedName>
        <fullName evidence="3">DUF1641 domain-containing protein</fullName>
    </recommendedName>
</protein>
<dbReference type="AlphaFoldDB" id="A0A0X1SZU0"/>
<keyword evidence="2" id="KW-1185">Reference proteome</keyword>
<dbReference type="InterPro" id="IPR012440">
    <property type="entry name" value="DUF1641"/>
</dbReference>
<dbReference type="RefSeq" id="WP_017133501.1">
    <property type="nucleotide sequence ID" value="NZ_CP014135.1"/>
</dbReference>
<gene>
    <name evidence="1" type="ORF">AWM79_08555</name>
</gene>
<proteinExistence type="predicted"/>
<evidence type="ECO:0000313" key="2">
    <source>
        <dbReference type="Proteomes" id="UP000063229"/>
    </source>
</evidence>
<name>A0A0X1SZU0_PSEAA</name>
<sequence>MDVANELPQINTTANVLSPGHNAGLEALLGKLQPLLDGGRMDNIADALALISDLVDLLDSALVEKLAGLFESATAVSWSFGNALRMAKAETTAEEGPPSLFGLLSLLRETDTRRGIALILRTLNVIGKQL</sequence>
<dbReference type="OrthoDB" id="9034370at2"/>